<evidence type="ECO:0000259" key="1">
    <source>
        <dbReference type="Pfam" id="PF13480"/>
    </source>
</evidence>
<dbReference type="Gene3D" id="3.40.630.30">
    <property type="match status" value="1"/>
</dbReference>
<reference evidence="2 3" key="1">
    <citation type="journal article" date="2016" name="Genome Announc.">
        <title>Draft Genome Sequence of Planomonospora sphaerica JCM9374, a Rare Actinomycete.</title>
        <authorList>
            <person name="Dohra H."/>
            <person name="Suzuki T."/>
            <person name="Inoue Y."/>
            <person name="Kodani S."/>
        </authorList>
    </citation>
    <scope>NUCLEOTIDE SEQUENCE [LARGE SCALE GENOMIC DNA]</scope>
    <source>
        <strain evidence="2 3">JCM 9374</strain>
    </source>
</reference>
<dbReference type="SUPFAM" id="SSF55729">
    <property type="entry name" value="Acyl-CoA N-acyltransferases (Nat)"/>
    <property type="match status" value="1"/>
</dbReference>
<dbReference type="InterPro" id="IPR016181">
    <property type="entry name" value="Acyl_CoA_acyltransferase"/>
</dbReference>
<dbReference type="AlphaFoldDB" id="A0A171DIR8"/>
<organism evidence="2 3">
    <name type="scientific">Planomonospora sphaerica</name>
    <dbReference type="NCBI Taxonomy" id="161355"/>
    <lineage>
        <taxon>Bacteria</taxon>
        <taxon>Bacillati</taxon>
        <taxon>Actinomycetota</taxon>
        <taxon>Actinomycetes</taxon>
        <taxon>Streptosporangiales</taxon>
        <taxon>Streptosporangiaceae</taxon>
        <taxon>Planomonospora</taxon>
    </lineage>
</organism>
<comment type="caution">
    <text evidence="2">The sequence shown here is derived from an EMBL/GenBank/DDBJ whole genome shotgun (WGS) entry which is preliminary data.</text>
</comment>
<evidence type="ECO:0000313" key="3">
    <source>
        <dbReference type="Proteomes" id="UP000077701"/>
    </source>
</evidence>
<dbReference type="InterPro" id="IPR038740">
    <property type="entry name" value="BioF2-like_GNAT_dom"/>
</dbReference>
<dbReference type="STRING" id="161355.PS9374_04445"/>
<sequence length="403" mass="43786">MSAPAYAPAHAARNVDCTTVLLDDAPPQWDELPLPGAPGFYSSRPWHQANRALSGAAESVVLAWTAAPGGHRLQAVVPVSRYPDDPGKPANAFLHPARLFSAAGLPATQWGPITLLGTTAGYETAPICASGQQTAWARATAQAIPAEGTAAMLHLDEPAAMAVHAHFPDAPLLLTSARSVLTLTAASVDEHYAQLPSRKRYLAHKETARLQEAGSTLTVKDLADCDINQLVELQLLTQRRHNAPDDPAAFQTGFRRILSSPRLLQAARVFLAHDRHGELVAYHLAFIHDDTLLVRNIGLDYERATHGEYFAVMVHAPLRYAFEHGLRQIDFGLEAFSQKLRRGARPVLLWSALLRPPAGWTPAHTIACNRRRAAELLTAMGAHLEPDEAERLRTIGRTGLITP</sequence>
<dbReference type="RefSeq" id="WP_197287127.1">
    <property type="nucleotide sequence ID" value="NZ_BDCX01000011.1"/>
</dbReference>
<dbReference type="EMBL" id="BDCX01000011">
    <property type="protein sequence ID" value="GAT68780.1"/>
    <property type="molecule type" value="Genomic_DNA"/>
</dbReference>
<feature type="domain" description="BioF2-like acetyltransferase" evidence="1">
    <location>
        <begin position="198"/>
        <end position="334"/>
    </location>
</feature>
<reference evidence="3" key="2">
    <citation type="submission" date="2016-04" db="EMBL/GenBank/DDBJ databases">
        <title>Planomonospora sphaerica JCM9374 whole genome shotgun sequence.</title>
        <authorList>
            <person name="Suzuki T."/>
            <person name="Dohra H."/>
            <person name="Kodani S."/>
        </authorList>
    </citation>
    <scope>NUCLEOTIDE SEQUENCE [LARGE SCALE GENOMIC DNA]</scope>
    <source>
        <strain evidence="3">JCM 9374</strain>
    </source>
</reference>
<evidence type="ECO:0000313" key="2">
    <source>
        <dbReference type="EMBL" id="GAT68780.1"/>
    </source>
</evidence>
<name>A0A171DIR8_9ACTN</name>
<proteinExistence type="predicted"/>
<dbReference type="Proteomes" id="UP000077701">
    <property type="component" value="Unassembled WGS sequence"/>
</dbReference>
<protein>
    <recommendedName>
        <fullName evidence="1">BioF2-like acetyltransferase domain-containing protein</fullName>
    </recommendedName>
</protein>
<accession>A0A171DIR8</accession>
<dbReference type="Pfam" id="PF13480">
    <property type="entry name" value="Acetyltransf_6"/>
    <property type="match status" value="1"/>
</dbReference>
<gene>
    <name evidence="2" type="ORF">PS9374_04445</name>
</gene>
<keyword evidence="3" id="KW-1185">Reference proteome</keyword>